<evidence type="ECO:0000313" key="1">
    <source>
        <dbReference type="EMBL" id="KAF0295389.1"/>
    </source>
</evidence>
<comment type="caution">
    <text evidence="1">The sequence shown here is derived from an EMBL/GenBank/DDBJ whole genome shotgun (WGS) entry which is preliminary data.</text>
</comment>
<organism evidence="1 2">
    <name type="scientific">Amphibalanus amphitrite</name>
    <name type="common">Striped barnacle</name>
    <name type="synonym">Balanus amphitrite</name>
    <dbReference type="NCBI Taxonomy" id="1232801"/>
    <lineage>
        <taxon>Eukaryota</taxon>
        <taxon>Metazoa</taxon>
        <taxon>Ecdysozoa</taxon>
        <taxon>Arthropoda</taxon>
        <taxon>Crustacea</taxon>
        <taxon>Multicrustacea</taxon>
        <taxon>Cirripedia</taxon>
        <taxon>Thoracica</taxon>
        <taxon>Thoracicalcarea</taxon>
        <taxon>Balanomorpha</taxon>
        <taxon>Balanoidea</taxon>
        <taxon>Balanidae</taxon>
        <taxon>Amphibalaninae</taxon>
        <taxon>Amphibalanus</taxon>
    </lineage>
</organism>
<dbReference type="AlphaFoldDB" id="A0A6A4VR45"/>
<name>A0A6A4VR45_AMPAM</name>
<reference evidence="1 2" key="1">
    <citation type="submission" date="2019-07" db="EMBL/GenBank/DDBJ databases">
        <title>Draft genome assembly of a fouling barnacle, Amphibalanus amphitrite (Darwin, 1854): The first reference genome for Thecostraca.</title>
        <authorList>
            <person name="Kim W."/>
        </authorList>
    </citation>
    <scope>NUCLEOTIDE SEQUENCE [LARGE SCALE GENOMIC DNA]</scope>
    <source>
        <strain evidence="1">SNU_AA5</strain>
        <tissue evidence="1">Soma without cirri and trophi</tissue>
    </source>
</reference>
<dbReference type="OrthoDB" id="160294at2759"/>
<protein>
    <submittedName>
        <fullName evidence="1">Uncharacterized protein</fullName>
    </submittedName>
</protein>
<dbReference type="EMBL" id="VIIS01001620">
    <property type="protein sequence ID" value="KAF0295389.1"/>
    <property type="molecule type" value="Genomic_DNA"/>
</dbReference>
<dbReference type="Proteomes" id="UP000440578">
    <property type="component" value="Unassembled WGS sequence"/>
</dbReference>
<sequence length="232" mass="26273">MFQNMSPAPITCRENVTDCFNTQANTTTMVRYLVRGNRKAFEIEAVNSESIHAYKRELKLISWAVSIRDTITPEKEFLAKPTLTDAPVFNMARPVVPLHRLLEKVPATELKKKVLDVLASLDSSFDQVPDPTTRDTPGMVNVLHSLLNMMSLADLEDIYSKISTIPDRNVDVMKKLFREAEMFKTLSNGIAQNDEHLRQNSMLAFAKTVNIACIRRATTTNAFPVTMFQKFC</sequence>
<accession>A0A6A4VR45</accession>
<proteinExistence type="predicted"/>
<evidence type="ECO:0000313" key="2">
    <source>
        <dbReference type="Proteomes" id="UP000440578"/>
    </source>
</evidence>
<keyword evidence="2" id="KW-1185">Reference proteome</keyword>
<gene>
    <name evidence="1" type="ORF">FJT64_000636</name>
</gene>